<reference evidence="3" key="1">
    <citation type="journal article" date="2019" name="Int. J. Syst. Evol. Microbiol.">
        <title>The Global Catalogue of Microorganisms (GCM) 10K type strain sequencing project: providing services to taxonomists for standard genome sequencing and annotation.</title>
        <authorList>
            <consortium name="The Broad Institute Genomics Platform"/>
            <consortium name="The Broad Institute Genome Sequencing Center for Infectious Disease"/>
            <person name="Wu L."/>
            <person name="Ma J."/>
        </authorList>
    </citation>
    <scope>NUCLEOTIDE SEQUENCE [LARGE SCALE GENOMIC DNA]</scope>
    <source>
        <strain evidence="3">JCM 18304</strain>
    </source>
</reference>
<evidence type="ECO:0000313" key="3">
    <source>
        <dbReference type="Proteomes" id="UP001501570"/>
    </source>
</evidence>
<dbReference type="SUPFAM" id="SSF54909">
    <property type="entry name" value="Dimeric alpha+beta barrel"/>
    <property type="match status" value="1"/>
</dbReference>
<sequence>MRTSGSRCLAGPPGGMHAEQLDEEAMTRYLQIVQTSPSPGSEEEFNEWYDTVHVPEVLRMPGFISGQRFRLVDADPSEGPRYLAVYEIESDDIAATLDTIRDTAPGRTKSTAIDTSVSIVRMYEPLGEPQRRAPAPEGSTVADSD</sequence>
<gene>
    <name evidence="2" type="ORF">GCM10023322_56620</name>
</gene>
<protein>
    <recommendedName>
        <fullName evidence="4">EthD domain-containing protein</fullName>
    </recommendedName>
</protein>
<dbReference type="Gene3D" id="3.30.70.100">
    <property type="match status" value="1"/>
</dbReference>
<evidence type="ECO:0000313" key="2">
    <source>
        <dbReference type="EMBL" id="GAA5193805.1"/>
    </source>
</evidence>
<name>A0ABP9SEK2_9ACTN</name>
<comment type="caution">
    <text evidence="2">The sequence shown here is derived from an EMBL/GenBank/DDBJ whole genome shotgun (WGS) entry which is preliminary data.</text>
</comment>
<dbReference type="EMBL" id="BAABJQ010000020">
    <property type="protein sequence ID" value="GAA5193805.1"/>
    <property type="molecule type" value="Genomic_DNA"/>
</dbReference>
<proteinExistence type="predicted"/>
<evidence type="ECO:0000256" key="1">
    <source>
        <dbReference type="SAM" id="MobiDB-lite"/>
    </source>
</evidence>
<evidence type="ECO:0008006" key="4">
    <source>
        <dbReference type="Google" id="ProtNLM"/>
    </source>
</evidence>
<dbReference type="InterPro" id="IPR025563">
    <property type="entry name" value="DUF4286"/>
</dbReference>
<dbReference type="Proteomes" id="UP001501570">
    <property type="component" value="Unassembled WGS sequence"/>
</dbReference>
<organism evidence="2 3">
    <name type="scientific">Rugosimonospora acidiphila</name>
    <dbReference type="NCBI Taxonomy" id="556531"/>
    <lineage>
        <taxon>Bacteria</taxon>
        <taxon>Bacillati</taxon>
        <taxon>Actinomycetota</taxon>
        <taxon>Actinomycetes</taxon>
        <taxon>Micromonosporales</taxon>
        <taxon>Micromonosporaceae</taxon>
        <taxon>Rugosimonospora</taxon>
    </lineage>
</organism>
<feature type="region of interest" description="Disordered" evidence="1">
    <location>
        <begin position="125"/>
        <end position="145"/>
    </location>
</feature>
<dbReference type="InterPro" id="IPR011008">
    <property type="entry name" value="Dimeric_a/b-barrel"/>
</dbReference>
<accession>A0ABP9SEK2</accession>
<dbReference type="Pfam" id="PF14114">
    <property type="entry name" value="DUF4286"/>
    <property type="match status" value="1"/>
</dbReference>
<keyword evidence="3" id="KW-1185">Reference proteome</keyword>